<protein>
    <recommendedName>
        <fullName evidence="1">Polymerase nucleotidyl transferase domain-containing protein</fullName>
    </recommendedName>
</protein>
<dbReference type="CDD" id="cd05403">
    <property type="entry name" value="NT_KNTase_like"/>
    <property type="match status" value="1"/>
</dbReference>
<gene>
    <name evidence="2" type="ORF">COU00_02420</name>
</gene>
<dbReference type="AlphaFoldDB" id="A0A2M6WM18"/>
<feature type="domain" description="Polymerase nucleotidyl transferase" evidence="1">
    <location>
        <begin position="31"/>
        <end position="99"/>
    </location>
</feature>
<evidence type="ECO:0000313" key="2">
    <source>
        <dbReference type="EMBL" id="PIT93802.1"/>
    </source>
</evidence>
<dbReference type="InterPro" id="IPR002934">
    <property type="entry name" value="Polymerase_NTP_transf_dom"/>
</dbReference>
<evidence type="ECO:0000259" key="1">
    <source>
        <dbReference type="Pfam" id="PF01909"/>
    </source>
</evidence>
<dbReference type="PANTHER" id="PTHR43449">
    <property type="entry name" value="NUCLEOTIDYLTRANSFERASE"/>
    <property type="match status" value="1"/>
</dbReference>
<accession>A0A2M6WM18</accession>
<name>A0A2M6WM18_9BACT</name>
<evidence type="ECO:0000313" key="3">
    <source>
        <dbReference type="Proteomes" id="UP000229335"/>
    </source>
</evidence>
<dbReference type="InterPro" id="IPR043519">
    <property type="entry name" value="NT_sf"/>
</dbReference>
<reference evidence="3" key="1">
    <citation type="submission" date="2017-09" db="EMBL/GenBank/DDBJ databases">
        <title>Depth-based differentiation of microbial function through sediment-hosted aquifers and enrichment of novel symbionts in the deep terrestrial subsurface.</title>
        <authorList>
            <person name="Probst A.J."/>
            <person name="Ladd B."/>
            <person name="Jarett J.K."/>
            <person name="Geller-Mcgrath D.E."/>
            <person name="Sieber C.M.K."/>
            <person name="Emerson J.B."/>
            <person name="Anantharaman K."/>
            <person name="Thomas B.C."/>
            <person name="Malmstrom R."/>
            <person name="Stieglmeier M."/>
            <person name="Klingl A."/>
            <person name="Woyke T."/>
            <person name="Ryan C.M."/>
            <person name="Banfield J.F."/>
        </authorList>
    </citation>
    <scope>NUCLEOTIDE SEQUENCE [LARGE SCALE GENOMIC DNA]</scope>
</reference>
<proteinExistence type="predicted"/>
<dbReference type="EMBL" id="PFAS01000040">
    <property type="protein sequence ID" value="PIT93802.1"/>
    <property type="molecule type" value="Genomic_DNA"/>
</dbReference>
<dbReference type="GO" id="GO:0016779">
    <property type="term" value="F:nucleotidyltransferase activity"/>
    <property type="evidence" value="ECO:0007669"/>
    <property type="project" value="InterPro"/>
</dbReference>
<dbReference type="Gene3D" id="3.30.460.10">
    <property type="entry name" value="Beta Polymerase, domain 2"/>
    <property type="match status" value="1"/>
</dbReference>
<dbReference type="PANTHER" id="PTHR43449:SF1">
    <property type="entry name" value="POLYMERASE BETA NUCLEOTIDYLTRANSFERASE DOMAIN-CONTAINING PROTEIN"/>
    <property type="match status" value="1"/>
</dbReference>
<dbReference type="Proteomes" id="UP000229335">
    <property type="component" value="Unassembled WGS sequence"/>
</dbReference>
<dbReference type="Pfam" id="PF01909">
    <property type="entry name" value="NTP_transf_2"/>
    <property type="match status" value="1"/>
</dbReference>
<comment type="caution">
    <text evidence="2">The sequence shown here is derived from an EMBL/GenBank/DDBJ whole genome shotgun (WGS) entry which is preliminary data.</text>
</comment>
<dbReference type="SUPFAM" id="SSF81301">
    <property type="entry name" value="Nucleotidyltransferase"/>
    <property type="match status" value="1"/>
</dbReference>
<sequence>MANGISKKNVRFPKKSVNHYIKKLNDVIQLNGVLLFGSFAYGNPNKHSDIDLVIISPDFKKIKFGERMQWLHEQRDEISDAIPMDLVGYTPEEFRSVAKNSAIMAKAKKEGCWLYKK</sequence>
<organism evidence="2 3">
    <name type="scientific">Candidatus Falkowbacteria bacterium CG10_big_fil_rev_8_21_14_0_10_43_11</name>
    <dbReference type="NCBI Taxonomy" id="1974568"/>
    <lineage>
        <taxon>Bacteria</taxon>
        <taxon>Candidatus Falkowiibacteriota</taxon>
    </lineage>
</organism>